<feature type="transmembrane region" description="Helical" evidence="1">
    <location>
        <begin position="153"/>
        <end position="175"/>
    </location>
</feature>
<evidence type="ECO:0000313" key="4">
    <source>
        <dbReference type="Proteomes" id="UP000008963"/>
    </source>
</evidence>
<feature type="transmembrane region" description="Helical" evidence="1">
    <location>
        <begin position="79"/>
        <end position="95"/>
    </location>
</feature>
<name>E1WZP2_HALMS</name>
<dbReference type="Pfam" id="PF11141">
    <property type="entry name" value="DUF2914"/>
    <property type="match status" value="1"/>
</dbReference>
<keyword evidence="4" id="KW-1185">Reference proteome</keyword>
<feature type="transmembrane region" description="Helical" evidence="1">
    <location>
        <begin position="101"/>
        <end position="117"/>
    </location>
</feature>
<dbReference type="EMBL" id="FQ312005">
    <property type="protein sequence ID" value="CBW26228.1"/>
    <property type="molecule type" value="Genomic_DNA"/>
</dbReference>
<dbReference type="Proteomes" id="UP000008963">
    <property type="component" value="Chromosome"/>
</dbReference>
<dbReference type="OrthoDB" id="5289077at2"/>
<dbReference type="InterPro" id="IPR022606">
    <property type="entry name" value="DUF2914"/>
</dbReference>
<evidence type="ECO:0000313" key="3">
    <source>
        <dbReference type="EMBL" id="CBW26228.1"/>
    </source>
</evidence>
<evidence type="ECO:0000256" key="1">
    <source>
        <dbReference type="SAM" id="Phobius"/>
    </source>
</evidence>
<accession>E1WZP2</accession>
<keyword evidence="1" id="KW-0812">Transmembrane</keyword>
<evidence type="ECO:0000259" key="2">
    <source>
        <dbReference type="Pfam" id="PF11141"/>
    </source>
</evidence>
<feature type="domain" description="DUF2914" evidence="2">
    <location>
        <begin position="269"/>
        <end position="333"/>
    </location>
</feature>
<feature type="transmembrane region" description="Helical" evidence="1">
    <location>
        <begin position="187"/>
        <end position="205"/>
    </location>
</feature>
<dbReference type="KEGG" id="bmx:BMS_1360"/>
<dbReference type="AlphaFoldDB" id="E1WZP2"/>
<protein>
    <submittedName>
        <fullName evidence="3">Membrane protein</fullName>
    </submittedName>
</protein>
<keyword evidence="1" id="KW-0472">Membrane</keyword>
<dbReference type="RefSeq" id="WP_014244012.1">
    <property type="nucleotide sequence ID" value="NC_016620.1"/>
</dbReference>
<feature type="transmembrane region" description="Helical" evidence="1">
    <location>
        <begin position="129"/>
        <end position="147"/>
    </location>
</feature>
<feature type="transmembrane region" description="Helical" evidence="1">
    <location>
        <begin position="14"/>
        <end position="34"/>
    </location>
</feature>
<dbReference type="PATRIC" id="fig|862908.3.peg.1294"/>
<keyword evidence="1" id="KW-1133">Transmembrane helix</keyword>
<reference evidence="4" key="1">
    <citation type="journal article" date="2013" name="ISME J.">
        <title>A small predatory core genome in the divergent marine Bacteriovorax marinus SJ and the terrestrial Bdellovibrio bacteriovorus.</title>
        <authorList>
            <person name="Crossman L.C."/>
            <person name="Chen H."/>
            <person name="Cerdeno-Tarraga A.M."/>
            <person name="Brooks K."/>
            <person name="Quail M.A."/>
            <person name="Pineiro S.A."/>
            <person name="Hobley L."/>
            <person name="Sockett R.E."/>
            <person name="Bentley S.D."/>
            <person name="Parkhill J."/>
            <person name="Williams H.N."/>
            <person name="Stine O.C."/>
        </authorList>
    </citation>
    <scope>NUCLEOTIDE SEQUENCE [LARGE SCALE GENOMIC DNA]</scope>
    <source>
        <strain evidence="4">ATCC BAA-682 / DSM 15412 / SJ</strain>
    </source>
</reference>
<dbReference type="eggNOG" id="ENOG5032CBY">
    <property type="taxonomic scope" value="Bacteria"/>
</dbReference>
<feature type="transmembrane region" description="Helical" evidence="1">
    <location>
        <begin position="40"/>
        <end position="58"/>
    </location>
</feature>
<sequence length="349" mass="40258">MNFITKSKEIHQKYPNLLVAIFFSGGFLFDIFTLGQVDELANFFGHTIYIILLITSFLHLERKYDYQWLNKFALYQKDIFHFFAGSLLSGFAIFFFKSSSLSVSGLFILLILALLMANESPKLQSTGPVIKLILLQFCLSAFFIIYIPVIVGLMGVTIFLITLVLSAITLPIILTRLKHQAVLESKIIAVAMSFILLMGYITNLIPPVPLSVKKIGVYHNIEKSEGVYKLYKEKSFLDYFGLEGHSFKYKEGDKVFVFARIFAPKGFKENLYIQWEKWDKTWKISDKIPLSIKGGNLWGYRAFTYKKNYSDGLWRARVMSSDKREVARVEFSISPSKIQEREWNIITEE</sequence>
<dbReference type="STRING" id="862908.BMS_1360"/>
<gene>
    <name evidence="3" type="ordered locus">BMS_1360</name>
</gene>
<organism evidence="3 4">
    <name type="scientific">Halobacteriovorax marinus (strain ATCC BAA-682 / DSM 15412 / SJ)</name>
    <name type="common">Bacteriovorax marinus</name>
    <dbReference type="NCBI Taxonomy" id="862908"/>
    <lineage>
        <taxon>Bacteria</taxon>
        <taxon>Pseudomonadati</taxon>
        <taxon>Bdellovibrionota</taxon>
        <taxon>Bacteriovoracia</taxon>
        <taxon>Bacteriovoracales</taxon>
        <taxon>Halobacteriovoraceae</taxon>
        <taxon>Halobacteriovorax</taxon>
    </lineage>
</organism>
<dbReference type="HOGENOM" id="CLU_051181_0_0_7"/>
<proteinExistence type="predicted"/>